<evidence type="ECO:0000313" key="2">
    <source>
        <dbReference type="EMBL" id="KAJ6778776.1"/>
    </source>
</evidence>
<reference evidence="2" key="2">
    <citation type="journal article" date="2023" name="Int. J. Mol. Sci.">
        <title>De Novo Assembly and Annotation of 11 Diverse Shrub Willow (Salix) Genomes Reveals Novel Gene Organization in Sex-Linked Regions.</title>
        <authorList>
            <person name="Hyden B."/>
            <person name="Feng K."/>
            <person name="Yates T.B."/>
            <person name="Jawdy S."/>
            <person name="Cereghino C."/>
            <person name="Smart L.B."/>
            <person name="Muchero W."/>
        </authorList>
    </citation>
    <scope>NUCLEOTIDE SEQUENCE</scope>
    <source>
        <tissue evidence="2">Shoot tip</tissue>
    </source>
</reference>
<keyword evidence="3" id="KW-1185">Reference proteome</keyword>
<dbReference type="AlphaFoldDB" id="A0A9Q0X655"/>
<reference evidence="2" key="1">
    <citation type="submission" date="2022-11" db="EMBL/GenBank/DDBJ databases">
        <authorList>
            <person name="Hyden B.L."/>
            <person name="Feng K."/>
            <person name="Yates T."/>
            <person name="Jawdy S."/>
            <person name="Smart L.B."/>
            <person name="Muchero W."/>
        </authorList>
    </citation>
    <scope>NUCLEOTIDE SEQUENCE</scope>
    <source>
        <tissue evidence="2">Shoot tip</tissue>
    </source>
</reference>
<dbReference type="Proteomes" id="UP001151752">
    <property type="component" value="Chromosome 16"/>
</dbReference>
<dbReference type="EMBL" id="JAPFFM010000001">
    <property type="protein sequence ID" value="KAJ6778776.1"/>
    <property type="molecule type" value="Genomic_DNA"/>
</dbReference>
<protein>
    <submittedName>
        <fullName evidence="2">Uncharacterized protein</fullName>
    </submittedName>
</protein>
<comment type="caution">
    <text evidence="2">The sequence shown here is derived from an EMBL/GenBank/DDBJ whole genome shotgun (WGS) entry which is preliminary data.</text>
</comment>
<name>A0A9Q0X655_9ROSI</name>
<proteinExistence type="predicted"/>
<evidence type="ECO:0000256" key="1">
    <source>
        <dbReference type="SAM" id="MobiDB-lite"/>
    </source>
</evidence>
<organism evidence="2 3">
    <name type="scientific">Salix koriyanagi</name>
    <dbReference type="NCBI Taxonomy" id="2511006"/>
    <lineage>
        <taxon>Eukaryota</taxon>
        <taxon>Viridiplantae</taxon>
        <taxon>Streptophyta</taxon>
        <taxon>Embryophyta</taxon>
        <taxon>Tracheophyta</taxon>
        <taxon>Spermatophyta</taxon>
        <taxon>Magnoliopsida</taxon>
        <taxon>eudicotyledons</taxon>
        <taxon>Gunneridae</taxon>
        <taxon>Pentapetalae</taxon>
        <taxon>rosids</taxon>
        <taxon>fabids</taxon>
        <taxon>Malpighiales</taxon>
        <taxon>Salicaceae</taxon>
        <taxon>Saliceae</taxon>
        <taxon>Salix</taxon>
    </lineage>
</organism>
<evidence type="ECO:0000313" key="3">
    <source>
        <dbReference type="Proteomes" id="UP001151752"/>
    </source>
</evidence>
<accession>A0A9Q0X655</accession>
<feature type="region of interest" description="Disordered" evidence="1">
    <location>
        <begin position="155"/>
        <end position="177"/>
    </location>
</feature>
<gene>
    <name evidence="2" type="ORF">OIU74_002541</name>
</gene>
<sequence>MSADFNAICGLCEAGAACQKDTGVHCNGDKNDDGPVNARADQDGELKGGGVESETETGVRDDQEDIQAIEEEREEKLVEILEDRDLEGNKQELINHDELKEEREGKLVEILQDRDVEGKKQELINHDDLSNAVAETQEYQGTGVDVAESELKTSVDAVDSELNTSVDVAESELNRSE</sequence>
<feature type="region of interest" description="Disordered" evidence="1">
    <location>
        <begin position="22"/>
        <end position="63"/>
    </location>
</feature>